<evidence type="ECO:0000313" key="2">
    <source>
        <dbReference type="EMBL" id="SDK04739.1"/>
    </source>
</evidence>
<feature type="transmembrane region" description="Helical" evidence="1">
    <location>
        <begin position="199"/>
        <end position="218"/>
    </location>
</feature>
<gene>
    <name evidence="2" type="ORF">SAMN05216187_104170</name>
</gene>
<keyword evidence="1" id="KW-0472">Membrane</keyword>
<feature type="transmembrane region" description="Helical" evidence="1">
    <location>
        <begin position="257"/>
        <end position="277"/>
    </location>
</feature>
<name>A0A1G8YPH1_9STAP</name>
<sequence length="393" mass="45557">MKPLKYYAAFIFYFTVEMFVPLFAAVLINIHNTDKNGVIHMSVTLILLLILSRLITRKFPLAYIYILVPAGIIMMMLFGSYWLTAILLTGFAVWTLEQLYDNINNHHIETMMMIMLGLLIIINLIRSEAIAEEAILLHMIAISMFIFYFLGRAVMLMTGSGYKFSQQLLNFAVISAALLSAAAIFTLAYKYVVFGIQTAFIFLLNGFIMLLRPFFSFLETVEWKFPEMPQEEMEVNESGDAVEDTFERESIITDTPVMAILLTVLIIGCAIVLIIYFKKRSRPEKEKIQTAAYRTSIESIQTKAFTEENQPPPNSKVRKEYYAFEKWLAKRKLGRYYGETIDEWSSRVNINNHAMIDQYKRYRYDSKDLTALELAEFKNMIRQLKKNLEDKNS</sequence>
<dbReference type="AlphaFoldDB" id="A0A1G8YPH1"/>
<keyword evidence="1" id="KW-0812">Transmembrane</keyword>
<reference evidence="3" key="1">
    <citation type="submission" date="2016-10" db="EMBL/GenBank/DDBJ databases">
        <authorList>
            <person name="Varghese N."/>
            <person name="Submissions S."/>
        </authorList>
    </citation>
    <scope>NUCLEOTIDE SEQUENCE [LARGE SCALE GENOMIC DNA]</scope>
    <source>
        <strain evidence="3">CGMCC 1.8911</strain>
    </source>
</reference>
<dbReference type="Proteomes" id="UP000242700">
    <property type="component" value="Unassembled WGS sequence"/>
</dbReference>
<protein>
    <recommendedName>
        <fullName evidence="4">DUF4129 domain-containing protein</fullName>
    </recommendedName>
</protein>
<dbReference type="OrthoDB" id="2352496at2"/>
<evidence type="ECO:0000256" key="1">
    <source>
        <dbReference type="SAM" id="Phobius"/>
    </source>
</evidence>
<evidence type="ECO:0008006" key="4">
    <source>
        <dbReference type="Google" id="ProtNLM"/>
    </source>
</evidence>
<organism evidence="2 3">
    <name type="scientific">Jeotgalicoccus aerolatus</name>
    <dbReference type="NCBI Taxonomy" id="709510"/>
    <lineage>
        <taxon>Bacteria</taxon>
        <taxon>Bacillati</taxon>
        <taxon>Bacillota</taxon>
        <taxon>Bacilli</taxon>
        <taxon>Bacillales</taxon>
        <taxon>Staphylococcaceae</taxon>
        <taxon>Jeotgalicoccus</taxon>
    </lineage>
</organism>
<feature type="transmembrane region" description="Helical" evidence="1">
    <location>
        <begin position="7"/>
        <end position="31"/>
    </location>
</feature>
<evidence type="ECO:0000313" key="3">
    <source>
        <dbReference type="Proteomes" id="UP000242700"/>
    </source>
</evidence>
<accession>A0A1G8YPH1</accession>
<proteinExistence type="predicted"/>
<dbReference type="STRING" id="586411.SAMN05216187_104170"/>
<feature type="transmembrane region" description="Helical" evidence="1">
    <location>
        <begin position="134"/>
        <end position="151"/>
    </location>
</feature>
<feature type="transmembrane region" description="Helical" evidence="1">
    <location>
        <begin position="62"/>
        <end position="94"/>
    </location>
</feature>
<dbReference type="EMBL" id="FNFI01000004">
    <property type="protein sequence ID" value="SDK04739.1"/>
    <property type="molecule type" value="Genomic_DNA"/>
</dbReference>
<feature type="transmembrane region" description="Helical" evidence="1">
    <location>
        <begin position="171"/>
        <end position="192"/>
    </location>
</feature>
<feature type="transmembrane region" description="Helical" evidence="1">
    <location>
        <begin position="37"/>
        <end position="55"/>
    </location>
</feature>
<dbReference type="RefSeq" id="WP_092596539.1">
    <property type="nucleotide sequence ID" value="NZ_FNFI01000004.1"/>
</dbReference>
<keyword evidence="1" id="KW-1133">Transmembrane helix</keyword>
<feature type="transmembrane region" description="Helical" evidence="1">
    <location>
        <begin position="106"/>
        <end position="125"/>
    </location>
</feature>